<feature type="chain" id="PRO_5045965942" description="LPXTG cell wall anchor domain-containing protein" evidence="2">
    <location>
        <begin position="30"/>
        <end position="266"/>
    </location>
</feature>
<feature type="transmembrane region" description="Helical" evidence="1">
    <location>
        <begin position="240"/>
        <end position="259"/>
    </location>
</feature>
<keyword evidence="1" id="KW-0472">Membrane</keyword>
<evidence type="ECO:0000313" key="3">
    <source>
        <dbReference type="EMBL" id="MFC0627846.1"/>
    </source>
</evidence>
<sequence length="266" mass="27305">MRRSRVLRMAAGLAAGITLTVSMSGIAQASEGPDLGAAAKAAHSAEATRLIDKAVKWSNQRAGRTAEATPVVVQQDAVPVYALSPDFVTGRSADVASLWYVATTATKGRTTLTVFTAPQAGRWAPVNVATGNTEARMAAAARGARLFTEPQIGAWYALKAGRIHALNDTATEAIGSTPITVEAYRARVAARYADKQAGSAYDKTGAAGGYDTSAPAKAAGDYNASAPVQAATEKPAAGQALLLTAASSALLALGGVVVYRRKRTSV</sequence>
<comment type="caution">
    <text evidence="3">The sequence shown here is derived from an EMBL/GenBank/DDBJ whole genome shotgun (WGS) entry which is preliminary data.</text>
</comment>
<evidence type="ECO:0000256" key="1">
    <source>
        <dbReference type="SAM" id="Phobius"/>
    </source>
</evidence>
<evidence type="ECO:0000256" key="2">
    <source>
        <dbReference type="SAM" id="SignalP"/>
    </source>
</evidence>
<keyword evidence="4" id="KW-1185">Reference proteome</keyword>
<organism evidence="3 4">
    <name type="scientific">Kribbella deserti</name>
    <dbReference type="NCBI Taxonomy" id="1926257"/>
    <lineage>
        <taxon>Bacteria</taxon>
        <taxon>Bacillati</taxon>
        <taxon>Actinomycetota</taxon>
        <taxon>Actinomycetes</taxon>
        <taxon>Propionibacteriales</taxon>
        <taxon>Kribbellaceae</taxon>
        <taxon>Kribbella</taxon>
    </lineage>
</organism>
<keyword evidence="1" id="KW-1133">Transmembrane helix</keyword>
<accession>A0ABV6QV11</accession>
<keyword evidence="2" id="KW-0732">Signal</keyword>
<evidence type="ECO:0008006" key="5">
    <source>
        <dbReference type="Google" id="ProtNLM"/>
    </source>
</evidence>
<feature type="signal peptide" evidence="2">
    <location>
        <begin position="1"/>
        <end position="29"/>
    </location>
</feature>
<keyword evidence="1" id="KW-0812">Transmembrane</keyword>
<evidence type="ECO:0000313" key="4">
    <source>
        <dbReference type="Proteomes" id="UP001589890"/>
    </source>
</evidence>
<dbReference type="RefSeq" id="WP_380053061.1">
    <property type="nucleotide sequence ID" value="NZ_JBHLTC010000036.1"/>
</dbReference>
<protein>
    <recommendedName>
        <fullName evidence="5">LPXTG cell wall anchor domain-containing protein</fullName>
    </recommendedName>
</protein>
<gene>
    <name evidence="3" type="ORF">ACFFGN_27475</name>
</gene>
<dbReference type="EMBL" id="JBHLTC010000036">
    <property type="protein sequence ID" value="MFC0627846.1"/>
    <property type="molecule type" value="Genomic_DNA"/>
</dbReference>
<reference evidence="3 4" key="1">
    <citation type="submission" date="2024-09" db="EMBL/GenBank/DDBJ databases">
        <authorList>
            <person name="Sun Q."/>
            <person name="Mori K."/>
        </authorList>
    </citation>
    <scope>NUCLEOTIDE SEQUENCE [LARGE SCALE GENOMIC DNA]</scope>
    <source>
        <strain evidence="3 4">CGMCC 1.15906</strain>
    </source>
</reference>
<dbReference type="Proteomes" id="UP001589890">
    <property type="component" value="Unassembled WGS sequence"/>
</dbReference>
<proteinExistence type="predicted"/>
<name>A0ABV6QV11_9ACTN</name>